<sequence>MSDTTTTTATPVASFQLQPPEVITPVPAAQVQEAVPLKPETVKAVDDQVGRFIDALMQEDLHSDAFRTKLDSAFALGREEISTASALMQNRFMQSNFVGMEDSPAYKAIAEIRGLLDELNPGKEGDLLQKNKLLGFIPYGNRLQAYFRKYQSASSQLQSAMSQVHAARDDMQKDVAAIDTTRAQVWEALQKLAAAARFATTLDGQLKSKVDSLESTDPQKAQALKQEVLFYARQNLTDVLTQQAVTINAYMALGVLKQTAREMINGCSRVLTTGMSALATAQTVARATGNQIKVMEMLTGVNNTIGALIAESGKQLNQHVEQTTKFAENPMLGIEQMKTMFDQTFQAMDAIDTFRAKAIDVMGQNNQLIREQISRAESYLDKNRQKLAKEATAGAIEGPVKL</sequence>
<dbReference type="PANTHER" id="PTHR38432:SF1">
    <property type="entry name" value="TELA-LIKE PROTEIN SAOUHSC_01408"/>
    <property type="match status" value="1"/>
</dbReference>
<accession>A0A3N7HRV3</accession>
<dbReference type="Proteomes" id="UP000267464">
    <property type="component" value="Unassembled WGS sequence"/>
</dbReference>
<evidence type="ECO:0000313" key="2">
    <source>
        <dbReference type="EMBL" id="RQP23531.1"/>
    </source>
</evidence>
<dbReference type="OrthoDB" id="1654346at2"/>
<gene>
    <name evidence="2" type="ORF">DZC73_15380</name>
</gene>
<dbReference type="InterPro" id="IPR008863">
    <property type="entry name" value="Toxic_anion-R_TelA"/>
</dbReference>
<comment type="similarity">
    <text evidence="1">Belongs to the TelA family.</text>
</comment>
<proteinExistence type="inferred from homology"/>
<dbReference type="EMBL" id="QUSW01000004">
    <property type="protein sequence ID" value="RQP23531.1"/>
    <property type="molecule type" value="Genomic_DNA"/>
</dbReference>
<comment type="caution">
    <text evidence="2">The sequence shown here is derived from an EMBL/GenBank/DDBJ whole genome shotgun (WGS) entry which is preliminary data.</text>
</comment>
<evidence type="ECO:0000313" key="3">
    <source>
        <dbReference type="Proteomes" id="UP000267464"/>
    </source>
</evidence>
<evidence type="ECO:0000256" key="1">
    <source>
        <dbReference type="ARBA" id="ARBA00005541"/>
    </source>
</evidence>
<dbReference type="Pfam" id="PF05816">
    <property type="entry name" value="TelA"/>
    <property type="match status" value="1"/>
</dbReference>
<reference evidence="2 3" key="2">
    <citation type="submission" date="2018-12" db="EMBL/GenBank/DDBJ databases">
        <title>Rhizobacter gummiphilus sp. nov., a rubber-degrading bacterium isolated from the soil of a botanical garden in Japan.</title>
        <authorList>
            <person name="Shunsuke S.S."/>
        </authorList>
    </citation>
    <scope>NUCLEOTIDE SEQUENCE [LARGE SCALE GENOMIC DNA]</scope>
    <source>
        <strain evidence="2 3">S-16</strain>
    </source>
</reference>
<protein>
    <submittedName>
        <fullName evidence="2">Toxic anion resistance protein</fullName>
    </submittedName>
</protein>
<name>A0A3N7HRV3_9BURK</name>
<dbReference type="AlphaFoldDB" id="A0A3N7HRV3"/>
<reference evidence="2 3" key="1">
    <citation type="submission" date="2018-08" db="EMBL/GenBank/DDBJ databases">
        <authorList>
            <person name="Khan S.A."/>
            <person name="Jeon C.O."/>
            <person name="Chun B.H."/>
            <person name="Jeong S.E."/>
        </authorList>
    </citation>
    <scope>NUCLEOTIDE SEQUENCE [LARGE SCALE GENOMIC DNA]</scope>
    <source>
        <strain evidence="2 3">S-16</strain>
    </source>
</reference>
<keyword evidence="3" id="KW-1185">Reference proteome</keyword>
<dbReference type="RefSeq" id="WP_124541251.1">
    <property type="nucleotide sequence ID" value="NZ_QUSW01000004.1"/>
</dbReference>
<organism evidence="2 3">
    <name type="scientific">Piscinibacter terrae</name>
    <dbReference type="NCBI Taxonomy" id="2496871"/>
    <lineage>
        <taxon>Bacteria</taxon>
        <taxon>Pseudomonadati</taxon>
        <taxon>Pseudomonadota</taxon>
        <taxon>Betaproteobacteria</taxon>
        <taxon>Burkholderiales</taxon>
        <taxon>Sphaerotilaceae</taxon>
        <taxon>Piscinibacter</taxon>
    </lineage>
</organism>
<dbReference type="PANTHER" id="PTHR38432">
    <property type="entry name" value="TELA-LIKE PROTEIN SAOUHSC_01408"/>
    <property type="match status" value="1"/>
</dbReference>